<evidence type="ECO:0000313" key="2">
    <source>
        <dbReference type="EMBL" id="EPX65122.1"/>
    </source>
</evidence>
<feature type="compositionally biased region" description="Low complexity" evidence="1">
    <location>
        <begin position="43"/>
        <end position="55"/>
    </location>
</feature>
<sequence>MPPGTLTVHPSSPGGGDPGPRQEPPCNAARFRRELLGKRRWATPARSGSDRSSSSRGRRPRTARGRW</sequence>
<protein>
    <submittedName>
        <fullName evidence="2">Uncharacterized protein</fullName>
    </submittedName>
</protein>
<feature type="compositionally biased region" description="Basic residues" evidence="1">
    <location>
        <begin position="56"/>
        <end position="67"/>
    </location>
</feature>
<dbReference type="Proteomes" id="UP000011682">
    <property type="component" value="Unassembled WGS sequence"/>
</dbReference>
<dbReference type="AlphaFoldDB" id="S9PRJ7"/>
<comment type="caution">
    <text evidence="2">The sequence shown here is derived from an EMBL/GenBank/DDBJ whole genome shotgun (WGS) entry which is preliminary data.</text>
</comment>
<proteinExistence type="predicted"/>
<gene>
    <name evidence="2" type="ORF">D187_000547</name>
</gene>
<evidence type="ECO:0000256" key="1">
    <source>
        <dbReference type="SAM" id="MobiDB-lite"/>
    </source>
</evidence>
<dbReference type="EMBL" id="ANAH02000001">
    <property type="protein sequence ID" value="EPX65122.1"/>
    <property type="molecule type" value="Genomic_DNA"/>
</dbReference>
<reference evidence="2" key="1">
    <citation type="submission" date="2013-05" db="EMBL/GenBank/DDBJ databases">
        <title>Genome assembly of Cystobacter fuscus DSM 2262.</title>
        <authorList>
            <person name="Sharma G."/>
            <person name="Khatri I."/>
            <person name="Kaur C."/>
            <person name="Mayilraj S."/>
            <person name="Subramanian S."/>
        </authorList>
    </citation>
    <scope>NUCLEOTIDE SEQUENCE [LARGE SCALE GENOMIC DNA]</scope>
    <source>
        <strain evidence="2">DSM 2262</strain>
    </source>
</reference>
<keyword evidence="3" id="KW-1185">Reference proteome</keyword>
<organism evidence="2 3">
    <name type="scientific">Cystobacter fuscus (strain ATCC 25194 / DSM 2262 / NBRC 100088 / M29)</name>
    <dbReference type="NCBI Taxonomy" id="1242864"/>
    <lineage>
        <taxon>Bacteria</taxon>
        <taxon>Pseudomonadati</taxon>
        <taxon>Myxococcota</taxon>
        <taxon>Myxococcia</taxon>
        <taxon>Myxococcales</taxon>
        <taxon>Cystobacterineae</taxon>
        <taxon>Archangiaceae</taxon>
        <taxon>Cystobacter</taxon>
    </lineage>
</organism>
<feature type="region of interest" description="Disordered" evidence="1">
    <location>
        <begin position="1"/>
        <end position="67"/>
    </location>
</feature>
<name>S9PRJ7_CYSF2</name>
<evidence type="ECO:0000313" key="3">
    <source>
        <dbReference type="Proteomes" id="UP000011682"/>
    </source>
</evidence>
<accession>S9PRJ7</accession>